<evidence type="ECO:0000313" key="1">
    <source>
        <dbReference type="EnsemblPlants" id="OBART08G10890.1"/>
    </source>
</evidence>
<dbReference type="PaxDb" id="65489-OBART08G10890.1"/>
<reference evidence="1" key="1">
    <citation type="journal article" date="2009" name="Rice">
        <title>De Novo Next Generation Sequencing of Plant Genomes.</title>
        <authorList>
            <person name="Rounsley S."/>
            <person name="Marri P.R."/>
            <person name="Yu Y."/>
            <person name="He R."/>
            <person name="Sisneros N."/>
            <person name="Goicoechea J.L."/>
            <person name="Lee S.J."/>
            <person name="Angelova A."/>
            <person name="Kudrna D."/>
            <person name="Luo M."/>
            <person name="Affourtit J."/>
            <person name="Desany B."/>
            <person name="Knight J."/>
            <person name="Niazi F."/>
            <person name="Egholm M."/>
            <person name="Wing R.A."/>
        </authorList>
    </citation>
    <scope>NUCLEOTIDE SEQUENCE [LARGE SCALE GENOMIC DNA]</scope>
    <source>
        <strain evidence="1">cv. IRGC 105608</strain>
    </source>
</reference>
<sequence>MDKIPNGTTFLTDNATIAAQQREGTLMTTLDIGTLDRFGSPLCNLVAHIHMVLEELCFVIDVHLPGSHGILRLELGELT</sequence>
<organism evidence="1">
    <name type="scientific">Oryza barthii</name>
    <dbReference type="NCBI Taxonomy" id="65489"/>
    <lineage>
        <taxon>Eukaryota</taxon>
        <taxon>Viridiplantae</taxon>
        <taxon>Streptophyta</taxon>
        <taxon>Embryophyta</taxon>
        <taxon>Tracheophyta</taxon>
        <taxon>Spermatophyta</taxon>
        <taxon>Magnoliopsida</taxon>
        <taxon>Liliopsida</taxon>
        <taxon>Poales</taxon>
        <taxon>Poaceae</taxon>
        <taxon>BOP clade</taxon>
        <taxon>Oryzoideae</taxon>
        <taxon>Oryzeae</taxon>
        <taxon>Oryzinae</taxon>
        <taxon>Oryza</taxon>
    </lineage>
</organism>
<keyword evidence="2" id="KW-1185">Reference proteome</keyword>
<dbReference type="AlphaFoldDB" id="A0A0D3GZ21"/>
<name>A0A0D3GZ21_9ORYZ</name>
<reference evidence="1" key="2">
    <citation type="submission" date="2015-03" db="UniProtKB">
        <authorList>
            <consortium name="EnsemblPlants"/>
        </authorList>
    </citation>
    <scope>IDENTIFICATION</scope>
</reference>
<dbReference type="Gramene" id="OBART08G10890.1">
    <property type="protein sequence ID" value="OBART08G10890.1"/>
    <property type="gene ID" value="OBART08G10890"/>
</dbReference>
<accession>A0A0D3GZ21</accession>
<protein>
    <submittedName>
        <fullName evidence="1">Uncharacterized protein</fullName>
    </submittedName>
</protein>
<dbReference type="HOGENOM" id="CLU_2609825_0_0_1"/>
<evidence type="ECO:0000313" key="2">
    <source>
        <dbReference type="Proteomes" id="UP000026960"/>
    </source>
</evidence>
<dbReference type="EnsemblPlants" id="OBART08G10890.1">
    <property type="protein sequence ID" value="OBART08G10890.1"/>
    <property type="gene ID" value="OBART08G10890"/>
</dbReference>
<dbReference type="Proteomes" id="UP000026960">
    <property type="component" value="Chromosome 8"/>
</dbReference>
<proteinExistence type="predicted"/>